<organism evidence="2">
    <name type="scientific">Tolypocladium inflatum</name>
    <name type="common">Cyclosporin fungus</name>
    <name type="synonym">Tolypocladium niveum</name>
    <dbReference type="NCBI Taxonomy" id="29910"/>
    <lineage>
        <taxon>Eukaryota</taxon>
        <taxon>Fungi</taxon>
        <taxon>Dikarya</taxon>
        <taxon>Ascomycota</taxon>
        <taxon>Pezizomycotina</taxon>
        <taxon>Sordariomycetes</taxon>
        <taxon>Hypocreomycetidae</taxon>
        <taxon>Hypocreales</taxon>
        <taxon>Ophiocordycipitaceae</taxon>
        <taxon>Tolypocladium</taxon>
    </lineage>
</organism>
<evidence type="ECO:0000256" key="1">
    <source>
        <dbReference type="SAM" id="MobiDB-lite"/>
    </source>
</evidence>
<name>Q92386_TOLIN</name>
<feature type="compositionally biased region" description="Low complexity" evidence="1">
    <location>
        <begin position="23"/>
        <end position="42"/>
    </location>
</feature>
<feature type="region of interest" description="Disordered" evidence="1">
    <location>
        <begin position="18"/>
        <end position="54"/>
    </location>
</feature>
<accession>Q92386</accession>
<evidence type="ECO:0000313" key="2">
    <source>
        <dbReference type="EMBL" id="CAA93760.1"/>
    </source>
</evidence>
<reference evidence="2" key="1">
    <citation type="journal article" date="1996" name="Mol. Cell. Biol.">
        <title>restless, an active Ac-like transposon from the fungus Tolypocladium inflatum: structure, expression, and alternative RNA splicing.</title>
        <authorList>
            <person name="Kempken F."/>
            <person name="Kueck U."/>
        </authorList>
    </citation>
    <scope>NUCLEOTIDE SEQUENCE</scope>
    <source>
        <strain evidence="2">ATCC34921</strain>
        <tissue evidence="2">Mycelium</tissue>
    </source>
</reference>
<gene>
    <name evidence="2" type="primary">tnp</name>
</gene>
<dbReference type="AlphaFoldDB" id="Q92386"/>
<dbReference type="EMBL" id="Z69893">
    <property type="protein sequence ID" value="CAA93760.1"/>
    <property type="molecule type" value="Genomic_DNA"/>
</dbReference>
<protein>
    <submittedName>
        <fullName evidence="2">Uncharacterized protein tnp</fullName>
    </submittedName>
</protein>
<proteinExistence type="predicted"/>
<sequence length="157" mass="17969">MDADLQDLFWGQVGSETSLTLHSSPCPSRRSTQSSSLSASAPQTPPRKILNLDENPTPTEIAHFPFELFNDELRAATPPRTKGAKVAWWWVKGFRMRLKSNDKKLRWVCRLCVRRKCRTVSHFSYESNGSANIIKHLRDIHGIKEGKTRRRLAALRL</sequence>